<keyword evidence="1" id="KW-0812">Transmembrane</keyword>
<dbReference type="EMBL" id="QSND01000003">
    <property type="protein sequence ID" value="KAA6449362.1"/>
    <property type="molecule type" value="Genomic_DNA"/>
</dbReference>
<feature type="transmembrane region" description="Helical" evidence="1">
    <location>
        <begin position="162"/>
        <end position="179"/>
    </location>
</feature>
<dbReference type="PANTHER" id="PTHR36834:SF1">
    <property type="entry name" value="INTEGRAL MEMBRANE PROTEIN"/>
    <property type="match status" value="1"/>
</dbReference>
<gene>
    <name evidence="3" type="ORF">DX927_15740</name>
</gene>
<accession>A0A5M8RU37</accession>
<protein>
    <submittedName>
        <fullName evidence="3">VanZ family protein</fullName>
    </submittedName>
</protein>
<keyword evidence="1" id="KW-0472">Membrane</keyword>
<feature type="transmembrane region" description="Helical" evidence="1">
    <location>
        <begin position="97"/>
        <end position="117"/>
    </location>
</feature>
<keyword evidence="1" id="KW-1133">Transmembrane helix</keyword>
<feature type="transmembrane region" description="Helical" evidence="1">
    <location>
        <begin position="129"/>
        <end position="150"/>
    </location>
</feature>
<sequence>MLRFNVLVAVIFIVLYIPYFVLMIRKKYSIEKVIFNITFYIYFLFVLRFTLFPIYLQKELIEDERAFYNGEPFLNIIPFNTIKEVFTTYGSAGFESAIFQTGGNLIMLIPFGFLLPLTFSKKFNFKNMLFISFLYSFSIELIQFVQNSAYGFLSRFSDIDDIILNTLGALIGFSVYKIFEPLINRFIIKKSVYIESDTQI</sequence>
<dbReference type="Pfam" id="PF04892">
    <property type="entry name" value="VanZ"/>
    <property type="match status" value="1"/>
</dbReference>
<feature type="transmembrane region" description="Helical" evidence="1">
    <location>
        <begin position="33"/>
        <end position="56"/>
    </location>
</feature>
<evidence type="ECO:0000313" key="3">
    <source>
        <dbReference type="EMBL" id="KAA6449362.1"/>
    </source>
</evidence>
<feature type="transmembrane region" description="Helical" evidence="1">
    <location>
        <begin position="6"/>
        <end position="24"/>
    </location>
</feature>
<feature type="domain" description="VanZ-like" evidence="2">
    <location>
        <begin position="39"/>
        <end position="179"/>
    </location>
</feature>
<reference evidence="3 4" key="1">
    <citation type="submission" date="2018-08" db="EMBL/GenBank/DDBJ databases">
        <title>Bacillus phenotypic plasticity.</title>
        <authorList>
            <person name="Hurtado E."/>
        </authorList>
    </citation>
    <scope>NUCLEOTIDE SEQUENCE [LARGE SCALE GENOMIC DNA]</scope>
    <source>
        <strain evidence="3 4">427</strain>
    </source>
</reference>
<dbReference type="RefSeq" id="WP_148958615.1">
    <property type="nucleotide sequence ID" value="NZ_QSND01000003.1"/>
</dbReference>
<comment type="caution">
    <text evidence="3">The sequence shown here is derived from an EMBL/GenBank/DDBJ whole genome shotgun (WGS) entry which is preliminary data.</text>
</comment>
<dbReference type="InterPro" id="IPR006976">
    <property type="entry name" value="VanZ-like"/>
</dbReference>
<proteinExistence type="predicted"/>
<dbReference type="Proteomes" id="UP000324326">
    <property type="component" value="Unassembled WGS sequence"/>
</dbReference>
<evidence type="ECO:0000256" key="1">
    <source>
        <dbReference type="SAM" id="Phobius"/>
    </source>
</evidence>
<dbReference type="InterPro" id="IPR053150">
    <property type="entry name" value="Teicoplanin_resist-assoc"/>
</dbReference>
<dbReference type="PANTHER" id="PTHR36834">
    <property type="entry name" value="MEMBRANE PROTEIN-RELATED"/>
    <property type="match status" value="1"/>
</dbReference>
<organism evidence="3 4">
    <name type="scientific">Bacillus swezeyi</name>
    <dbReference type="NCBI Taxonomy" id="1925020"/>
    <lineage>
        <taxon>Bacteria</taxon>
        <taxon>Bacillati</taxon>
        <taxon>Bacillota</taxon>
        <taxon>Bacilli</taxon>
        <taxon>Bacillales</taxon>
        <taxon>Bacillaceae</taxon>
        <taxon>Bacillus</taxon>
    </lineage>
</organism>
<name>A0A5M8RU37_9BACI</name>
<evidence type="ECO:0000313" key="4">
    <source>
        <dbReference type="Proteomes" id="UP000324326"/>
    </source>
</evidence>
<evidence type="ECO:0000259" key="2">
    <source>
        <dbReference type="Pfam" id="PF04892"/>
    </source>
</evidence>
<dbReference type="AlphaFoldDB" id="A0A5M8RU37"/>